<name>A0ABY5Y459_9BACT</name>
<dbReference type="EMBL" id="CP065938">
    <property type="protein sequence ID" value="UWX06646.1"/>
    <property type="molecule type" value="Genomic_DNA"/>
</dbReference>
<gene>
    <name evidence="1" type="ORF">JBF11_04895</name>
</gene>
<accession>A0ABY5Y459</accession>
<protein>
    <submittedName>
        <fullName evidence="1">Uncharacterized protein</fullName>
    </submittedName>
</protein>
<dbReference type="Gene3D" id="3.20.20.150">
    <property type="entry name" value="Divalent-metal-dependent TIM barrel enzymes"/>
    <property type="match status" value="1"/>
</dbReference>
<keyword evidence="2" id="KW-1185">Reference proteome</keyword>
<dbReference type="RefSeq" id="WP_334316257.1">
    <property type="nucleotide sequence ID" value="NZ_CP065938.1"/>
</dbReference>
<sequence>MKITPSLAVPSYVIPASTKENILFLQDKTKEISLLCFEPSLPVLEDLSSFQGFWHLHLPYSVPHDFYHSPEKYMQTAPAYSAQTLWNNAWQHAGTLRDMEIFAKSCIKIALHCQKLNPKYYVLHLPDSQEKNAASFLEYFLRQWQKELPLELLCLENVKNASYFDYEKIILSSSCSLCFDLAHALTYKQENCLEQKKFMEKVKIVHWSAPFEENTQQYGKDKHLNLNHLKKHASYCIKTLKSVPQNTTHVLELFSWEEIEKSKQFLFQLFDRCF</sequence>
<dbReference type="Proteomes" id="UP001058120">
    <property type="component" value="Chromosome"/>
</dbReference>
<dbReference type="SUPFAM" id="SSF51658">
    <property type="entry name" value="Xylose isomerase-like"/>
    <property type="match status" value="1"/>
</dbReference>
<reference evidence="1" key="1">
    <citation type="submission" date="2020-12" db="EMBL/GenBank/DDBJ databases">
        <title>Taurinivorans muris gen. nov., sp. nov., fundamental and realized metabolic niche of a ubiquitous sulfidogenic bacterium in the murine intestine.</title>
        <authorList>
            <person name="Ye H."/>
            <person name="Hanson B.T."/>
            <person name="Loy A."/>
        </authorList>
    </citation>
    <scope>NUCLEOTIDE SEQUENCE</scope>
    <source>
        <strain evidence="1">LT0009</strain>
    </source>
</reference>
<proteinExistence type="predicted"/>
<evidence type="ECO:0000313" key="2">
    <source>
        <dbReference type="Proteomes" id="UP001058120"/>
    </source>
</evidence>
<organism evidence="1 2">
    <name type="scientific">Taurinivorans muris</name>
    <dbReference type="NCBI Taxonomy" id="2787751"/>
    <lineage>
        <taxon>Bacteria</taxon>
        <taxon>Pseudomonadati</taxon>
        <taxon>Thermodesulfobacteriota</taxon>
        <taxon>Desulfovibrionia</taxon>
        <taxon>Desulfovibrionales</taxon>
        <taxon>Desulfovibrionaceae</taxon>
        <taxon>Taurinivorans</taxon>
    </lineage>
</organism>
<dbReference type="InterPro" id="IPR036237">
    <property type="entry name" value="Xyl_isomerase-like_sf"/>
</dbReference>
<evidence type="ECO:0000313" key="1">
    <source>
        <dbReference type="EMBL" id="UWX06646.1"/>
    </source>
</evidence>